<keyword evidence="1 4" id="KW-0812">Transmembrane</keyword>
<dbReference type="PANTHER" id="PTHR23539">
    <property type="entry name" value="MFS TRANSPORTER"/>
    <property type="match status" value="1"/>
</dbReference>
<evidence type="ECO:0000256" key="1">
    <source>
        <dbReference type="ARBA" id="ARBA00022692"/>
    </source>
</evidence>
<keyword evidence="7" id="KW-1185">Reference proteome</keyword>
<feature type="transmembrane region" description="Helical" evidence="4">
    <location>
        <begin position="187"/>
        <end position="205"/>
    </location>
</feature>
<proteinExistence type="predicted"/>
<dbReference type="InterPro" id="IPR036259">
    <property type="entry name" value="MFS_trans_sf"/>
</dbReference>
<dbReference type="RefSeq" id="WP_422920693.1">
    <property type="nucleotide sequence ID" value="NZ_JAMZEJ010000008.1"/>
</dbReference>
<accession>A0ABT1W024</accession>
<dbReference type="Proteomes" id="UP001524547">
    <property type="component" value="Unassembled WGS sequence"/>
</dbReference>
<dbReference type="PANTHER" id="PTHR23539:SF1">
    <property type="entry name" value="MAJOR FACILITATOR SUPERFAMILY (MFS) PROFILE DOMAIN-CONTAINING PROTEIN"/>
    <property type="match status" value="1"/>
</dbReference>
<dbReference type="EMBL" id="JAMZEJ010000008">
    <property type="protein sequence ID" value="MCQ8241946.1"/>
    <property type="molecule type" value="Genomic_DNA"/>
</dbReference>
<sequence>MPDATGTRPVGAIDRRSGRGLDWLNFFVANLQTAFGPFIAVYLTQEHWTQGQIGQALSIGTITAMASQMPAGAVVDALRNKHVAAGSAIVAIILSCLMLAVLPFRLPVTVAEILHGFASCMLNPAIAALTLSLVAAASIDGPAGGFAASAALGARFGRNASFASVGNAVAAGLMGGVGWLVSARATFFLGAVLAIPGLLALRAIAHTAPVAGKADNPGGAIGSAVEPPGENVWQGLRRLLRDRRLFAFAVCVALFHLSNAGMLPLAAGQVTRQAGHLAELVIAACILAPQLVVSLLSPRIGRWAGLVGRRPVMLVCFAALPVRGVLMAMGPSPWMIVAIQLLDGLSSAAFGVMMPLVASDLSRGTGRFNLCLGFLGTAMGAGAALSTTLAGAVADVSLPLGFLVLAAAGGACLLAVWLLLAETAPLTKVRPA</sequence>
<keyword evidence="2 4" id="KW-1133">Transmembrane helix</keyword>
<organism evidence="6 7">
    <name type="scientific">Rhizosaccharibacter radicis</name>
    <dbReference type="NCBI Taxonomy" id="2782605"/>
    <lineage>
        <taxon>Bacteria</taxon>
        <taxon>Pseudomonadati</taxon>
        <taxon>Pseudomonadota</taxon>
        <taxon>Alphaproteobacteria</taxon>
        <taxon>Acetobacterales</taxon>
        <taxon>Acetobacteraceae</taxon>
        <taxon>Rhizosaccharibacter</taxon>
    </lineage>
</organism>
<dbReference type="SUPFAM" id="SSF103473">
    <property type="entry name" value="MFS general substrate transporter"/>
    <property type="match status" value="1"/>
</dbReference>
<feature type="transmembrane region" description="Helical" evidence="4">
    <location>
        <begin position="23"/>
        <end position="44"/>
    </location>
</feature>
<evidence type="ECO:0000313" key="6">
    <source>
        <dbReference type="EMBL" id="MCQ8241946.1"/>
    </source>
</evidence>
<feature type="transmembrane region" description="Helical" evidence="4">
    <location>
        <begin position="116"/>
        <end position="139"/>
    </location>
</feature>
<dbReference type="Gene3D" id="1.20.1250.20">
    <property type="entry name" value="MFS general substrate transporter like domains"/>
    <property type="match status" value="2"/>
</dbReference>
<feature type="transmembrane region" description="Helical" evidence="4">
    <location>
        <begin position="56"/>
        <end position="75"/>
    </location>
</feature>
<gene>
    <name evidence="6" type="ORF">NFI88_13990</name>
</gene>
<feature type="transmembrane region" description="Helical" evidence="4">
    <location>
        <begin position="312"/>
        <end position="329"/>
    </location>
</feature>
<dbReference type="InterPro" id="IPR011701">
    <property type="entry name" value="MFS"/>
</dbReference>
<name>A0ABT1W024_9PROT</name>
<dbReference type="PROSITE" id="PS50850">
    <property type="entry name" value="MFS"/>
    <property type="match status" value="1"/>
</dbReference>
<evidence type="ECO:0000259" key="5">
    <source>
        <dbReference type="PROSITE" id="PS50850"/>
    </source>
</evidence>
<reference evidence="6 7" key="1">
    <citation type="submission" date="2022-06" db="EMBL/GenBank/DDBJ databases">
        <title>Rhizosaccharibacter gen. nov. sp. nov. KSS12, endophytic bacteria isolated from sugarcane.</title>
        <authorList>
            <person name="Pitiwittayakul N."/>
        </authorList>
    </citation>
    <scope>NUCLEOTIDE SEQUENCE [LARGE SCALE GENOMIC DNA]</scope>
    <source>
        <strain evidence="6 7">KSS12</strain>
    </source>
</reference>
<feature type="transmembrane region" description="Helical" evidence="4">
    <location>
        <begin position="335"/>
        <end position="358"/>
    </location>
</feature>
<evidence type="ECO:0000256" key="4">
    <source>
        <dbReference type="SAM" id="Phobius"/>
    </source>
</evidence>
<feature type="transmembrane region" description="Helical" evidence="4">
    <location>
        <begin position="245"/>
        <end position="268"/>
    </location>
</feature>
<protein>
    <submittedName>
        <fullName evidence="6">MFS transporter</fullName>
    </submittedName>
</protein>
<evidence type="ECO:0000256" key="2">
    <source>
        <dbReference type="ARBA" id="ARBA00022989"/>
    </source>
</evidence>
<feature type="transmembrane region" description="Helical" evidence="4">
    <location>
        <begin position="82"/>
        <end position="104"/>
    </location>
</feature>
<keyword evidence="3 4" id="KW-0472">Membrane</keyword>
<dbReference type="Pfam" id="PF07690">
    <property type="entry name" value="MFS_1"/>
    <property type="match status" value="1"/>
</dbReference>
<evidence type="ECO:0000313" key="7">
    <source>
        <dbReference type="Proteomes" id="UP001524547"/>
    </source>
</evidence>
<feature type="domain" description="Major facilitator superfamily (MFS) profile" evidence="5">
    <location>
        <begin position="245"/>
        <end position="432"/>
    </location>
</feature>
<dbReference type="InterPro" id="IPR020846">
    <property type="entry name" value="MFS_dom"/>
</dbReference>
<feature type="transmembrane region" description="Helical" evidence="4">
    <location>
        <begin position="160"/>
        <end position="181"/>
    </location>
</feature>
<feature type="transmembrane region" description="Helical" evidence="4">
    <location>
        <begin position="400"/>
        <end position="420"/>
    </location>
</feature>
<feature type="transmembrane region" description="Helical" evidence="4">
    <location>
        <begin position="370"/>
        <end position="394"/>
    </location>
</feature>
<evidence type="ECO:0000256" key="3">
    <source>
        <dbReference type="ARBA" id="ARBA00023136"/>
    </source>
</evidence>
<feature type="transmembrane region" description="Helical" evidence="4">
    <location>
        <begin position="280"/>
        <end position="300"/>
    </location>
</feature>
<comment type="caution">
    <text evidence="6">The sequence shown here is derived from an EMBL/GenBank/DDBJ whole genome shotgun (WGS) entry which is preliminary data.</text>
</comment>